<dbReference type="PROSITE" id="PS51750">
    <property type="entry name" value="BRO_N"/>
    <property type="match status" value="1"/>
</dbReference>
<feature type="domain" description="Bro-N" evidence="2">
    <location>
        <begin position="1"/>
        <end position="117"/>
    </location>
</feature>
<organism evidence="3 4">
    <name type="scientific">Caerostris extrusa</name>
    <name type="common">Bark spider</name>
    <name type="synonym">Caerostris bankana</name>
    <dbReference type="NCBI Taxonomy" id="172846"/>
    <lineage>
        <taxon>Eukaryota</taxon>
        <taxon>Metazoa</taxon>
        <taxon>Ecdysozoa</taxon>
        <taxon>Arthropoda</taxon>
        <taxon>Chelicerata</taxon>
        <taxon>Arachnida</taxon>
        <taxon>Araneae</taxon>
        <taxon>Araneomorphae</taxon>
        <taxon>Entelegynae</taxon>
        <taxon>Araneoidea</taxon>
        <taxon>Araneidae</taxon>
        <taxon>Caerostris</taxon>
    </lineage>
</organism>
<evidence type="ECO:0000256" key="1">
    <source>
        <dbReference type="SAM" id="MobiDB-lite"/>
    </source>
</evidence>
<dbReference type="Proteomes" id="UP001054945">
    <property type="component" value="Unassembled WGS sequence"/>
</dbReference>
<dbReference type="Pfam" id="PF02498">
    <property type="entry name" value="Bro-N"/>
    <property type="match status" value="1"/>
</dbReference>
<comment type="caution">
    <text evidence="3">The sequence shown here is derived from an EMBL/GenBank/DDBJ whole genome shotgun (WGS) entry which is preliminary data.</text>
</comment>
<keyword evidence="4" id="KW-1185">Reference proteome</keyword>
<evidence type="ECO:0000313" key="3">
    <source>
        <dbReference type="EMBL" id="GIY22387.1"/>
    </source>
</evidence>
<feature type="region of interest" description="Disordered" evidence="1">
    <location>
        <begin position="146"/>
        <end position="169"/>
    </location>
</feature>
<gene>
    <name evidence="3" type="ORF">CEXT_514971</name>
</gene>
<sequence>MSIQNKVVSFAGVDIEVASIVHDDQVWLLANPFARILGFQRLNDAIQYAVTSSNLKSLAELGGRVAAPSRGNPIQKRSKFINRAGLFELIDKSRMPRAIEFKHWVNNDLLPNSMRLVNIAWSRTRLQLRPPRSMPSTKLQASTANRPLGTKKGLNSWSESTLRTNGSSGPERDLVRHILLVMKKPDVDEYCFVRRQRRDIARGRQQAVDKGFTEQLAEFKDIPNGVNVMNRLKERIPPAHHTTPNLTQCYATILNL</sequence>
<dbReference type="InterPro" id="IPR003497">
    <property type="entry name" value="BRO_N_domain"/>
</dbReference>
<evidence type="ECO:0000259" key="2">
    <source>
        <dbReference type="PROSITE" id="PS51750"/>
    </source>
</evidence>
<feature type="compositionally biased region" description="Polar residues" evidence="1">
    <location>
        <begin position="153"/>
        <end position="168"/>
    </location>
</feature>
<name>A0AAV4RLZ9_CAEEX</name>
<dbReference type="SMART" id="SM01040">
    <property type="entry name" value="Bro-N"/>
    <property type="match status" value="1"/>
</dbReference>
<reference evidence="3 4" key="1">
    <citation type="submission" date="2021-06" db="EMBL/GenBank/DDBJ databases">
        <title>Caerostris extrusa draft genome.</title>
        <authorList>
            <person name="Kono N."/>
            <person name="Arakawa K."/>
        </authorList>
    </citation>
    <scope>NUCLEOTIDE SEQUENCE [LARGE SCALE GENOMIC DNA]</scope>
</reference>
<accession>A0AAV4RLZ9</accession>
<dbReference type="AlphaFoldDB" id="A0AAV4RLZ9"/>
<evidence type="ECO:0000313" key="4">
    <source>
        <dbReference type="Proteomes" id="UP001054945"/>
    </source>
</evidence>
<protein>
    <recommendedName>
        <fullName evidence="2">Bro-N domain-containing protein</fullName>
    </recommendedName>
</protein>
<dbReference type="EMBL" id="BPLR01008139">
    <property type="protein sequence ID" value="GIY22387.1"/>
    <property type="molecule type" value="Genomic_DNA"/>
</dbReference>
<proteinExistence type="predicted"/>